<sequence>MFKFDKFTRPYYISNAVFYIFTTAVLALIYYYIFWPPISEVTTDDFFANFGLREFGGALFFLVLVIVPLLVIFGALYHLYKAITVKKDAVQDND</sequence>
<keyword evidence="1" id="KW-0812">Transmembrane</keyword>
<evidence type="ECO:0000313" key="2">
    <source>
        <dbReference type="EMBL" id="HJE20043.1"/>
    </source>
</evidence>
<accession>A0A662Z445</accession>
<dbReference type="RefSeq" id="WP_091474667.1">
    <property type="nucleotide sequence ID" value="NZ_FOIT01000003.1"/>
</dbReference>
<dbReference type="AlphaFoldDB" id="A0A662Z445"/>
<dbReference type="Proteomes" id="UP000243605">
    <property type="component" value="Unassembled WGS sequence"/>
</dbReference>
<organism evidence="3 4">
    <name type="scientific">Aliicoccus persicus</name>
    <dbReference type="NCBI Taxonomy" id="930138"/>
    <lineage>
        <taxon>Bacteria</taxon>
        <taxon>Bacillati</taxon>
        <taxon>Bacillota</taxon>
        <taxon>Bacilli</taxon>
        <taxon>Bacillales</taxon>
        <taxon>Staphylococcaceae</taxon>
        <taxon>Aliicoccus</taxon>
    </lineage>
</organism>
<proteinExistence type="predicted"/>
<dbReference type="Proteomes" id="UP000763505">
    <property type="component" value="Unassembled WGS sequence"/>
</dbReference>
<feature type="transmembrane region" description="Helical" evidence="1">
    <location>
        <begin position="12"/>
        <end position="35"/>
    </location>
</feature>
<keyword evidence="1" id="KW-0472">Membrane</keyword>
<keyword evidence="4" id="KW-1185">Reference proteome</keyword>
<feature type="transmembrane region" description="Helical" evidence="1">
    <location>
        <begin position="55"/>
        <end position="77"/>
    </location>
</feature>
<dbReference type="EMBL" id="FOIT01000003">
    <property type="protein sequence ID" value="SEV99360.1"/>
    <property type="molecule type" value="Genomic_DNA"/>
</dbReference>
<keyword evidence="1" id="KW-1133">Transmembrane helix</keyword>
<protein>
    <submittedName>
        <fullName evidence="3">Uncharacterized protein</fullName>
    </submittedName>
</protein>
<evidence type="ECO:0000313" key="3">
    <source>
        <dbReference type="EMBL" id="SEV99360.1"/>
    </source>
</evidence>
<reference evidence="2" key="3">
    <citation type="submission" date="2021-09" db="EMBL/GenBank/DDBJ databases">
        <authorList>
            <person name="Gilroy R."/>
        </authorList>
    </citation>
    <scope>NUCLEOTIDE SEQUENCE</scope>
    <source>
        <strain evidence="2">6019</strain>
    </source>
</reference>
<dbReference type="EMBL" id="DYYI01000073">
    <property type="protein sequence ID" value="HJE20043.1"/>
    <property type="molecule type" value="Genomic_DNA"/>
</dbReference>
<evidence type="ECO:0000313" key="4">
    <source>
        <dbReference type="Proteomes" id="UP000243605"/>
    </source>
</evidence>
<reference evidence="3 4" key="1">
    <citation type="submission" date="2016-10" db="EMBL/GenBank/DDBJ databases">
        <authorList>
            <person name="Varghese N."/>
            <person name="Submissions S."/>
        </authorList>
    </citation>
    <scope>NUCLEOTIDE SEQUENCE [LARGE SCALE GENOMIC DNA]</scope>
    <source>
        <strain evidence="3 4">IBRC-M10081</strain>
    </source>
</reference>
<reference evidence="2" key="2">
    <citation type="journal article" date="2021" name="PeerJ">
        <title>Extensive microbial diversity within the chicken gut microbiome revealed by metagenomics and culture.</title>
        <authorList>
            <person name="Gilroy R."/>
            <person name="Ravi A."/>
            <person name="Getino M."/>
            <person name="Pursley I."/>
            <person name="Horton D.L."/>
            <person name="Alikhan N.F."/>
            <person name="Baker D."/>
            <person name="Gharbi K."/>
            <person name="Hall N."/>
            <person name="Watson M."/>
            <person name="Adriaenssens E.M."/>
            <person name="Foster-Nyarko E."/>
            <person name="Jarju S."/>
            <person name="Secka A."/>
            <person name="Antonio M."/>
            <person name="Oren A."/>
            <person name="Chaudhuri R.R."/>
            <person name="La Ragione R."/>
            <person name="Hildebrand F."/>
            <person name="Pallen M.J."/>
        </authorList>
    </citation>
    <scope>NUCLEOTIDE SEQUENCE</scope>
    <source>
        <strain evidence="2">6019</strain>
    </source>
</reference>
<name>A0A662Z445_9STAP</name>
<evidence type="ECO:0000256" key="1">
    <source>
        <dbReference type="SAM" id="Phobius"/>
    </source>
</evidence>
<dbReference type="OrthoDB" id="2389896at2"/>
<gene>
    <name evidence="2" type="ORF">K8V35_06800</name>
    <name evidence="3" type="ORF">SAMN05192557_1109</name>
</gene>